<dbReference type="PANTHER" id="PTHR32248">
    <property type="entry name" value="RNA POLYMERASE SIGMA-54 FACTOR"/>
    <property type="match status" value="1"/>
</dbReference>
<evidence type="ECO:0000256" key="7">
    <source>
        <dbReference type="ARBA" id="ARBA00023125"/>
    </source>
</evidence>
<evidence type="ECO:0000259" key="9">
    <source>
        <dbReference type="Pfam" id="PF04552"/>
    </source>
</evidence>
<evidence type="ECO:0000256" key="4">
    <source>
        <dbReference type="ARBA" id="ARBA00022695"/>
    </source>
</evidence>
<evidence type="ECO:0000256" key="1">
    <source>
        <dbReference type="ARBA" id="ARBA00008798"/>
    </source>
</evidence>
<evidence type="ECO:0000256" key="6">
    <source>
        <dbReference type="ARBA" id="ARBA00023082"/>
    </source>
</evidence>
<sequence length="461" mass="51983">MGMDYGLKLELSQKLVMTPQLRQAIAILQLSTQELAGMVEQELLENPVLEEDAPFQDTDTAVEETAASEPESITDYFDWAEYFNDGTDTGGVTRNEDKPSFEIFAAGESSLHDHLEFQLHLAVLENDAREIGAYLIGCIDDNGYFCGTTADAAQSLGVTEERVNQVLRVLQTFDPPGVGARDLKECLLIQVEQKGIHDRLVRLIIEHHLDDVAAGKFKIIAEKLNCTPHEVQKAVDVIRTLDPKPGMVFGRSGDLQYITPDVTVEKVNDEYVILVNDTNVPRLTINSFYRQVARDVDSDARKYLEGRLNAAVWLIKSIEQRRRTLYNVMEAILDMQREFFDYGPKYLKPLTMRKVAERVGVHESTVSRAIANKYVEVPHGLYGLRTFFSAAIQGMDGEDVAASRVKREMKELIQNESPSQPLSDQVLANMLTERGMAISRRTVTKYREELGIASSSKRRRY</sequence>
<dbReference type="NCBIfam" id="TIGR02395">
    <property type="entry name" value="rpoN_sigma"/>
    <property type="match status" value="1"/>
</dbReference>
<evidence type="ECO:0000259" key="10">
    <source>
        <dbReference type="Pfam" id="PF04963"/>
    </source>
</evidence>
<name>A0A498R5I3_9FIRM</name>
<dbReference type="PROSITE" id="PS00717">
    <property type="entry name" value="SIGMA54_1"/>
    <property type="match status" value="1"/>
</dbReference>
<feature type="domain" description="RNA polymerase sigma factor 54 DNA-binding" evidence="9">
    <location>
        <begin position="302"/>
        <end position="460"/>
    </location>
</feature>
<dbReference type="EMBL" id="UPPP01000056">
    <property type="protein sequence ID" value="VBB05453.1"/>
    <property type="molecule type" value="Genomic_DNA"/>
</dbReference>
<keyword evidence="8" id="KW-0804">Transcription</keyword>
<dbReference type="PROSITE" id="PS50044">
    <property type="entry name" value="SIGMA54_3"/>
    <property type="match status" value="1"/>
</dbReference>
<reference evidence="11 12" key="1">
    <citation type="submission" date="2018-06" db="EMBL/GenBank/DDBJ databases">
        <authorList>
            <person name="Strepis N."/>
        </authorList>
    </citation>
    <scope>NUCLEOTIDE SEQUENCE [LARGE SCALE GENOMIC DNA]</scope>
    <source>
        <strain evidence="11">LUCI</strain>
    </source>
</reference>
<evidence type="ECO:0000256" key="3">
    <source>
        <dbReference type="ARBA" id="ARBA00022679"/>
    </source>
</evidence>
<dbReference type="GO" id="GO:0016779">
    <property type="term" value="F:nucleotidyltransferase activity"/>
    <property type="evidence" value="ECO:0007669"/>
    <property type="project" value="UniProtKB-KW"/>
</dbReference>
<dbReference type="GO" id="GO:0001216">
    <property type="term" value="F:DNA-binding transcription activator activity"/>
    <property type="evidence" value="ECO:0007669"/>
    <property type="project" value="InterPro"/>
</dbReference>
<keyword evidence="3" id="KW-0808">Transferase</keyword>
<dbReference type="Pfam" id="PF00309">
    <property type="entry name" value="Sigma54_AID"/>
    <property type="match status" value="1"/>
</dbReference>
<dbReference type="Proteomes" id="UP000277811">
    <property type="component" value="Unassembled WGS sequence"/>
</dbReference>
<gene>
    <name evidence="11" type="ORF">LUCI_0663</name>
</gene>
<organism evidence="11 12">
    <name type="scientific">Lucifera butyrica</name>
    <dbReference type="NCBI Taxonomy" id="1351585"/>
    <lineage>
        <taxon>Bacteria</taxon>
        <taxon>Bacillati</taxon>
        <taxon>Bacillota</taxon>
        <taxon>Negativicutes</taxon>
        <taxon>Veillonellales</taxon>
        <taxon>Veillonellaceae</taxon>
        <taxon>Lucifera</taxon>
    </lineage>
</organism>
<dbReference type="PRINTS" id="PR00045">
    <property type="entry name" value="SIGMA54FCT"/>
</dbReference>
<keyword evidence="6" id="KW-0731">Sigma factor</keyword>
<dbReference type="InterPro" id="IPR007634">
    <property type="entry name" value="RNA_pol_sigma_54_DNA-bd"/>
</dbReference>
<feature type="domain" description="RNA polymerase sigma factor 54 core-binding" evidence="10">
    <location>
        <begin position="101"/>
        <end position="289"/>
    </location>
</feature>
<dbReference type="Pfam" id="PF04963">
    <property type="entry name" value="Sigma54_CBD"/>
    <property type="match status" value="1"/>
</dbReference>
<keyword evidence="4" id="KW-0548">Nucleotidyltransferase</keyword>
<keyword evidence="5" id="KW-0805">Transcription regulation</keyword>
<dbReference type="PROSITE" id="PS00718">
    <property type="entry name" value="SIGMA54_2"/>
    <property type="match status" value="1"/>
</dbReference>
<dbReference type="InterPro" id="IPR000394">
    <property type="entry name" value="RNA_pol_sigma_54"/>
</dbReference>
<dbReference type="Pfam" id="PF04552">
    <property type="entry name" value="Sigma54_DBD"/>
    <property type="match status" value="1"/>
</dbReference>
<dbReference type="PANTHER" id="PTHR32248:SF4">
    <property type="entry name" value="RNA POLYMERASE SIGMA-54 FACTOR"/>
    <property type="match status" value="1"/>
</dbReference>
<dbReference type="GO" id="GO:0006352">
    <property type="term" value="P:DNA-templated transcription initiation"/>
    <property type="evidence" value="ECO:0007669"/>
    <property type="project" value="InterPro"/>
</dbReference>
<keyword evidence="2" id="KW-0240">DNA-directed RNA polymerase</keyword>
<dbReference type="GO" id="GO:0016987">
    <property type="term" value="F:sigma factor activity"/>
    <property type="evidence" value="ECO:0007669"/>
    <property type="project" value="UniProtKB-KW"/>
</dbReference>
<dbReference type="NCBIfam" id="NF009118">
    <property type="entry name" value="PRK12469.1"/>
    <property type="match status" value="1"/>
</dbReference>
<evidence type="ECO:0000256" key="2">
    <source>
        <dbReference type="ARBA" id="ARBA00022478"/>
    </source>
</evidence>
<evidence type="ECO:0000256" key="5">
    <source>
        <dbReference type="ARBA" id="ARBA00023015"/>
    </source>
</evidence>
<comment type="similarity">
    <text evidence="1">Belongs to the sigma-54 factor family.</text>
</comment>
<dbReference type="GO" id="GO:0003677">
    <property type="term" value="F:DNA binding"/>
    <property type="evidence" value="ECO:0007669"/>
    <property type="project" value="UniProtKB-KW"/>
</dbReference>
<evidence type="ECO:0000313" key="12">
    <source>
        <dbReference type="Proteomes" id="UP000277811"/>
    </source>
</evidence>
<keyword evidence="12" id="KW-1185">Reference proteome</keyword>
<dbReference type="InterPro" id="IPR007046">
    <property type="entry name" value="RNA_pol_sigma_54_core-bd"/>
</dbReference>
<evidence type="ECO:0000313" key="11">
    <source>
        <dbReference type="EMBL" id="VBB05453.1"/>
    </source>
</evidence>
<accession>A0A498R5I3</accession>
<dbReference type="PIRSF" id="PIRSF000774">
    <property type="entry name" value="RpoN"/>
    <property type="match status" value="1"/>
</dbReference>
<keyword evidence="7" id="KW-0238">DNA-binding</keyword>
<protein>
    <submittedName>
        <fullName evidence="11">Rna polymerase sigma factor 54</fullName>
    </submittedName>
</protein>
<dbReference type="InterPro" id="IPR038709">
    <property type="entry name" value="RpoN_core-bd_sf"/>
</dbReference>
<dbReference type="GO" id="GO:0000428">
    <property type="term" value="C:DNA-directed RNA polymerase complex"/>
    <property type="evidence" value="ECO:0007669"/>
    <property type="project" value="UniProtKB-KW"/>
</dbReference>
<dbReference type="AlphaFoldDB" id="A0A498R5I3"/>
<dbReference type="Gene3D" id="1.10.10.60">
    <property type="entry name" value="Homeodomain-like"/>
    <property type="match status" value="1"/>
</dbReference>
<evidence type="ECO:0000256" key="8">
    <source>
        <dbReference type="ARBA" id="ARBA00023163"/>
    </source>
</evidence>
<dbReference type="Gene3D" id="1.10.10.1330">
    <property type="entry name" value="RNA polymerase sigma-54 factor, core-binding domain"/>
    <property type="match status" value="1"/>
</dbReference>
<proteinExistence type="inferred from homology"/>